<dbReference type="Proteomes" id="UP000014073">
    <property type="component" value="Unassembled WGS sequence"/>
</dbReference>
<evidence type="ECO:0000313" key="2">
    <source>
        <dbReference type="Proteomes" id="UP000014073"/>
    </source>
</evidence>
<dbReference type="RefSeq" id="WP_008139818.1">
    <property type="nucleotide sequence ID" value="NZ_EQ973628.1"/>
</dbReference>
<accession>S0F581</accession>
<comment type="caution">
    <text evidence="1">The sequence shown here is derived from an EMBL/GenBank/DDBJ whole genome shotgun (WGS) entry which is preliminary data.</text>
</comment>
<dbReference type="GeneID" id="78404618"/>
<protein>
    <submittedName>
        <fullName evidence="1">Uncharacterized protein</fullName>
    </submittedName>
</protein>
<dbReference type="HOGENOM" id="CLU_007145_0_0_10"/>
<sequence>MKWITSTTIKQWADTRSAQGLLPELILRLIRATSTNRSNIRFPNGDAVHLTGWDGIVESTDAIFNISPGISLWECGVNANPLQKANEDYNKRTKDPLKYDKASATFVFVTPRIWDKATEWVQDKKQSKEWKDIVVITAVELEDWLSMCPAVALWLAEIISGRSIKKAYDIESYWNKWASGYNFKLKPSILLGGREKEQQTIYNRISTPSVTLIQSMAQSESLAFAAACILESPDKCNLLPKCIIVEDENTLEQLIAEYRDIIFIVKVKHKSYTYATEYGHHVIYAASAAEVFNNASDTELLKLPLLDRDKFIDSLVESGINKKRAEQLSQETVRNITILRRSLKLDFTCPEWAKPENIKDLIPAILVARWKDNIEGDKEIISLIANEKYDSYIKKLQRWAHQDDSPIINIDGKWRIYSPYEAFGYAARYITPNDFENYKEAINRITSDNDPDAIEKMKATKLRIWKSKQRYSSWIKEGVFQTAIMISLSEKKECLNLSTLPSLWIDSIIDNLLSNSSIEWWFSNKNILGAVAEASPKSYIEFIQKDLLKENSIIKQLFTPKGLVDFWGPHENYIEVLFSLQMLSWSEEWLLPVSCILAELCKIKNETNIENKPIEALYEAYALWCPQTYANTQQRLLILQTLSRKYPNQSFNLYYKLLNTRENSTVVCTHPMRWRCCNYTKANITYGELYDSIKCVCKLIVSACNNSEEHICKIIELAHLKSLDKECRAQLFNHVCKNKSAFKGNYEITNSIRDIVYRHKTYSEQEWALPKEEIHNWEVLLIELEPDNLLEKYRWIFKEYHIEIPEIDRKELKWEDFLEQTYKYKNKALMEIEKAYGFNGIYSFAQTVGCPYEVGESYAYTANDETYKKVLNLLLTEQGSPIIDFSKGFFSYYTFHNGVKNVISIIESLDITKYESILTIPLTVASCNCREIWNFIKTFSMNFQDEYWTKIVIGLIHNEDAIFLIEKLNEHKRFDNAIEVISRFLKKISIPTNLIEETMISYLSSPNKNIINSTQYDLAQIVLFLDKQEDANLQTLIYFELILYRLIEQYGNINETQFVKEIMSNPYSMMNIIDEIYLSSNENIREKELEQIEKRQKSWALYYHILSELRQVPFVDKNNHIDVDKLNNYIHQLQKLGKAKNKIEGVNTVIGELLGNYPETEDYPPLPICDIIENQNNADIISGFKTRIYNKRGVTSRPALEGGSLEHRESQKYKKYADRVRYTHPIVCRIFDDLSNDYRYMAESEDKRVKIEKMEF</sequence>
<reference evidence="1 2" key="1">
    <citation type="submission" date="2008-12" db="EMBL/GenBank/DDBJ databases">
        <authorList>
            <person name="Fulton L."/>
            <person name="Clifton S."/>
            <person name="Fulton B."/>
            <person name="Xu J."/>
            <person name="Minx P."/>
            <person name="Pepin K.H."/>
            <person name="Johnson M."/>
            <person name="Bhonagiri V."/>
            <person name="Nash W.E."/>
            <person name="Mardis E.R."/>
            <person name="Wilson R.K."/>
        </authorList>
    </citation>
    <scope>NUCLEOTIDE SEQUENCE [LARGE SCALE GENOMIC DNA]</scope>
    <source>
        <strain evidence="1 2">DSM 18228</strain>
    </source>
</reference>
<proteinExistence type="predicted"/>
<dbReference type="STRING" id="547042.BACCOPRO_00086"/>
<evidence type="ECO:0000313" key="1">
    <source>
        <dbReference type="EMBL" id="EEF74627.1"/>
    </source>
</evidence>
<organism evidence="1 2">
    <name type="scientific">Phocaeicola coprophilus DSM 18228 = JCM 13818</name>
    <dbReference type="NCBI Taxonomy" id="547042"/>
    <lineage>
        <taxon>Bacteria</taxon>
        <taxon>Pseudomonadati</taxon>
        <taxon>Bacteroidota</taxon>
        <taxon>Bacteroidia</taxon>
        <taxon>Bacteroidales</taxon>
        <taxon>Bacteroidaceae</taxon>
        <taxon>Phocaeicola</taxon>
    </lineage>
</organism>
<dbReference type="EMBL" id="ACBW01000009">
    <property type="protein sequence ID" value="EEF74627.1"/>
    <property type="molecule type" value="Genomic_DNA"/>
</dbReference>
<dbReference type="eggNOG" id="COG3093">
    <property type="taxonomic scope" value="Bacteria"/>
</dbReference>
<keyword evidence="2" id="KW-1185">Reference proteome</keyword>
<name>S0F581_9BACT</name>
<gene>
    <name evidence="1" type="ORF">BACCOPRO_00086</name>
</gene>
<dbReference type="AlphaFoldDB" id="S0F581"/>